<evidence type="ECO:0000313" key="4">
    <source>
        <dbReference type="Proteomes" id="UP000563898"/>
    </source>
</evidence>
<dbReference type="EMBL" id="JAAXPC010000017">
    <property type="protein sequence ID" value="NKY04323.1"/>
    <property type="molecule type" value="Genomic_DNA"/>
</dbReference>
<keyword evidence="2" id="KW-1133">Transmembrane helix</keyword>
<sequence>MTRAADEAPGLRIIAEPGLPATIVEKSEDEIRDVLEPNAFEYAGLTVADESSLELEPKSNLEAVRSGETLGPEAVVFLTEIPRFAESRTRTPDVVSIEVDAGRESAVISAPAFGPFPRRRLIDAIGLAAGRLGGRREPQPGGRRWSTDPTAGTDRLLDGGRIGRMRLTLGMVRGNRPWRLIPTLTGMTAAAAAAASFGVFFTSIWSMADALSVWRLLGISLLSLVLATVWLVVNNRLWDTPRRTTARRARLYNIATVVTVAFSAAVLYLGLFTATLLAAVIVIDSGFMTQTLGAPVDVWNYLSLAWLATSLGMFAGAIGSSADSYDDVLRATYGYRERTRRQAEDDRRHNGGFARRRDG</sequence>
<protein>
    <recommendedName>
        <fullName evidence="5">DUF2267 domain-containing protein</fullName>
    </recommendedName>
</protein>
<evidence type="ECO:0008006" key="5">
    <source>
        <dbReference type="Google" id="ProtNLM"/>
    </source>
</evidence>
<feature type="transmembrane region" description="Helical" evidence="2">
    <location>
        <begin position="180"/>
        <end position="201"/>
    </location>
</feature>
<dbReference type="Proteomes" id="UP000563898">
    <property type="component" value="Unassembled WGS sequence"/>
</dbReference>
<gene>
    <name evidence="3" type="ORF">HGA05_22405</name>
</gene>
<reference evidence="3 4" key="1">
    <citation type="submission" date="2020-04" db="EMBL/GenBank/DDBJ databases">
        <title>MicrobeNet Type strains.</title>
        <authorList>
            <person name="Nicholson A.C."/>
        </authorList>
    </citation>
    <scope>NUCLEOTIDE SEQUENCE [LARGE SCALE GENOMIC DNA]</scope>
    <source>
        <strain evidence="3 4">ATCC BAA-14</strain>
    </source>
</reference>
<keyword evidence="2" id="KW-0472">Membrane</keyword>
<feature type="transmembrane region" description="Helical" evidence="2">
    <location>
        <begin position="213"/>
        <end position="233"/>
    </location>
</feature>
<evidence type="ECO:0000256" key="2">
    <source>
        <dbReference type="SAM" id="Phobius"/>
    </source>
</evidence>
<evidence type="ECO:0000256" key="1">
    <source>
        <dbReference type="SAM" id="MobiDB-lite"/>
    </source>
</evidence>
<comment type="caution">
    <text evidence="3">The sequence shown here is derived from an EMBL/GenBank/DDBJ whole genome shotgun (WGS) entry which is preliminary data.</text>
</comment>
<accession>A0A846WUI1</accession>
<evidence type="ECO:0000313" key="3">
    <source>
        <dbReference type="EMBL" id="NKY04323.1"/>
    </source>
</evidence>
<dbReference type="RefSeq" id="WP_035727875.1">
    <property type="nucleotide sequence ID" value="NZ_JAAXPC010000017.1"/>
</dbReference>
<keyword evidence="2" id="KW-0812">Transmembrane</keyword>
<dbReference type="AlphaFoldDB" id="A0A846WUI1"/>
<organism evidence="3 4">
    <name type="scientific">Gordonia polyisoprenivorans</name>
    <dbReference type="NCBI Taxonomy" id="84595"/>
    <lineage>
        <taxon>Bacteria</taxon>
        <taxon>Bacillati</taxon>
        <taxon>Actinomycetota</taxon>
        <taxon>Actinomycetes</taxon>
        <taxon>Mycobacteriales</taxon>
        <taxon>Gordoniaceae</taxon>
        <taxon>Gordonia</taxon>
    </lineage>
</organism>
<name>A0A846WUI1_9ACTN</name>
<feature type="region of interest" description="Disordered" evidence="1">
    <location>
        <begin position="340"/>
        <end position="359"/>
    </location>
</feature>
<proteinExistence type="predicted"/>
<feature type="transmembrane region" description="Helical" evidence="2">
    <location>
        <begin position="254"/>
        <end position="283"/>
    </location>
</feature>
<feature type="transmembrane region" description="Helical" evidence="2">
    <location>
        <begin position="303"/>
        <end position="322"/>
    </location>
</feature>